<evidence type="ECO:0000256" key="7">
    <source>
        <dbReference type="ARBA" id="ARBA00023136"/>
    </source>
</evidence>
<evidence type="ECO:0000256" key="1">
    <source>
        <dbReference type="ARBA" id="ARBA00004323"/>
    </source>
</evidence>
<keyword evidence="12" id="KW-1185">Reference proteome</keyword>
<evidence type="ECO:0000313" key="12">
    <source>
        <dbReference type="Proteomes" id="UP001595846"/>
    </source>
</evidence>
<sequence>MRRSRVWAGILVTILLVSIVGTLSAPAPLAQSSPHTAGSGAQTLPQACQNASASLTKPNQTSGTFFYPWYGDDAHWSDQDHDPPDTWYANYTPDLVPGYQPEIELYNSTNRSVKRWQFEKMRQANIEVAISSWWGPGSRTDENFDTIVDEIMPSATNPHRNLKWAMYYEKEGPGYNSSDDFDDPPVDEIVDDIEYIKANYADSPYYYTINGSPVVYVYGEITDDGDLQEGENTTYPERWRRVKNQTDVHVVLKVNGDMAATEPGIDGWHQYAPANRLGTQPDSGYVSPGFTKPHPEDAPFLERNATEYETAINDLVDYDLSHLLVQTWNEYHEGTQIEPAQRVHHNDSGTFTPRNASYNDTYVDITGEAFADVVPAGLTAEISNSTERFNQSTVPITIEGSSPYDASYRAYLSVDDGQFQALGCDGTTSDGAGQFETNRTLTDGTHTLTTYVRDGDDDTSTDSNRSITVDTTPPETTLSTNRTLTDGWTNRSVEVTLQATDATTGVETTVVSVDGGPDTTYSGPITLSANGTHEISYYSTDELQNTEAVTNTTIGIDRGAPETTLSTNRTLTDGWTNGSVAVSLDATDSTSNVTETLVSVDGQPFSTYSEPITLAKSGTHIISYFSTDEVGNAASITNTTVGIDREAPETTLSTNRTLTDGWTNRSVEVTLDATDATTGVETTVLRRDGGAFDPYTGPVSLTANGTHELAYHSVDRLDNTEPTANATVGIDRGSPTIVNATASKRGDLTPGEAFTLTVEVADDQSGVHAVKTNETALREADGNWTATVEAPETTGNHTLSVAVTDTAGNRNGTTLNLTVTADDSGGPGLPPPPPESDPEPSLSVRETSLDTPEIDAGNSIAVTAVVANTGDAAGDRTLELALDGSVVGTRTVSVPAGERVEARLEHAIDEPGTYEVSVNGEAVGTVTVEEASAESPAETDENESESTPAGDGSDGGDGIPGFTPVAALVALVVLGVALRRQ</sequence>
<keyword evidence="2 9" id="KW-0812">Transmembrane</keyword>
<feature type="compositionally biased region" description="Polar residues" evidence="8">
    <location>
        <begin position="461"/>
        <end position="477"/>
    </location>
</feature>
<feature type="region of interest" description="Disordered" evidence="8">
    <location>
        <begin position="453"/>
        <end position="477"/>
    </location>
</feature>
<dbReference type="Gene3D" id="3.20.20.80">
    <property type="entry name" value="Glycosidases"/>
    <property type="match status" value="1"/>
</dbReference>
<keyword evidence="4" id="KW-0735">Signal-anchor</keyword>
<gene>
    <name evidence="11" type="ORF">ACFOUR_11735</name>
</gene>
<dbReference type="InterPro" id="IPR058094">
    <property type="entry name" value="Ig-like_OmpL47-like"/>
</dbReference>
<feature type="domain" description="Bacterial Ig-like" evidence="10">
    <location>
        <begin position="754"/>
        <end position="819"/>
    </location>
</feature>
<dbReference type="EMBL" id="JBHSAQ010000010">
    <property type="protein sequence ID" value="MFC3959035.1"/>
    <property type="molecule type" value="Genomic_DNA"/>
</dbReference>
<dbReference type="Proteomes" id="UP001595846">
    <property type="component" value="Unassembled WGS sequence"/>
</dbReference>
<dbReference type="PANTHER" id="PTHR13572:SF4">
    <property type="entry name" value="RE57134P"/>
    <property type="match status" value="1"/>
</dbReference>
<feature type="transmembrane region" description="Helical" evidence="9">
    <location>
        <begin position="961"/>
        <end position="978"/>
    </location>
</feature>
<keyword evidence="5 9" id="KW-1133">Transmembrane helix</keyword>
<evidence type="ECO:0000256" key="8">
    <source>
        <dbReference type="SAM" id="MobiDB-lite"/>
    </source>
</evidence>
<name>A0ABD5NQQ4_9EURY</name>
<keyword evidence="6" id="KW-0333">Golgi apparatus</keyword>
<dbReference type="InterPro" id="IPR013783">
    <property type="entry name" value="Ig-like_fold"/>
</dbReference>
<feature type="region of interest" description="Disordered" evidence="8">
    <location>
        <begin position="928"/>
        <end position="960"/>
    </location>
</feature>
<keyword evidence="3" id="KW-0378">Hydrolase</keyword>
<accession>A0ABD5NQQ4</accession>
<dbReference type="GeneID" id="73902699"/>
<evidence type="ECO:0000256" key="2">
    <source>
        <dbReference type="ARBA" id="ARBA00022692"/>
    </source>
</evidence>
<reference evidence="11 12" key="1">
    <citation type="journal article" date="2019" name="Int. J. Syst. Evol. Microbiol.">
        <title>The Global Catalogue of Microorganisms (GCM) 10K type strain sequencing project: providing services to taxonomists for standard genome sequencing and annotation.</title>
        <authorList>
            <consortium name="The Broad Institute Genomics Platform"/>
            <consortium name="The Broad Institute Genome Sequencing Center for Infectious Disease"/>
            <person name="Wu L."/>
            <person name="Ma J."/>
        </authorList>
    </citation>
    <scope>NUCLEOTIDE SEQUENCE [LARGE SCALE GENOMIC DNA]</scope>
    <source>
        <strain evidence="11 12">IBRC-M 10256</strain>
    </source>
</reference>
<dbReference type="GO" id="GO:0016787">
    <property type="term" value="F:hydrolase activity"/>
    <property type="evidence" value="ECO:0007669"/>
    <property type="project" value="UniProtKB-KW"/>
</dbReference>
<evidence type="ECO:0000256" key="9">
    <source>
        <dbReference type="SAM" id="Phobius"/>
    </source>
</evidence>
<evidence type="ECO:0000256" key="3">
    <source>
        <dbReference type="ARBA" id="ARBA00022801"/>
    </source>
</evidence>
<dbReference type="Gene3D" id="2.60.40.10">
    <property type="entry name" value="Immunoglobulins"/>
    <property type="match status" value="2"/>
</dbReference>
<dbReference type="AlphaFoldDB" id="A0ABD5NQQ4"/>
<organism evidence="11 12">
    <name type="scientific">Halovivax cerinus</name>
    <dbReference type="NCBI Taxonomy" id="1487865"/>
    <lineage>
        <taxon>Archaea</taxon>
        <taxon>Methanobacteriati</taxon>
        <taxon>Methanobacteriota</taxon>
        <taxon>Stenosarchaea group</taxon>
        <taxon>Halobacteria</taxon>
        <taxon>Halobacteriales</taxon>
        <taxon>Natrialbaceae</taxon>
        <taxon>Halovivax</taxon>
    </lineage>
</organism>
<evidence type="ECO:0000256" key="6">
    <source>
        <dbReference type="ARBA" id="ARBA00023034"/>
    </source>
</evidence>
<dbReference type="Pfam" id="PF19077">
    <property type="entry name" value="Big_13"/>
    <property type="match status" value="1"/>
</dbReference>
<dbReference type="RefSeq" id="WP_256533568.1">
    <property type="nucleotide sequence ID" value="NZ_CP101824.1"/>
</dbReference>
<proteinExistence type="predicted"/>
<feature type="region of interest" description="Disordered" evidence="8">
    <location>
        <begin position="819"/>
        <end position="846"/>
    </location>
</feature>
<evidence type="ECO:0000259" key="10">
    <source>
        <dbReference type="Pfam" id="PF19077"/>
    </source>
</evidence>
<comment type="subcellular location">
    <subcellularLocation>
        <location evidence="1">Golgi apparatus membrane</location>
        <topology evidence="1">Single-pass type II membrane protein</topology>
    </subcellularLocation>
</comment>
<dbReference type="InterPro" id="IPR026071">
    <property type="entry name" value="Glyco_Hydrolase_99"/>
</dbReference>
<dbReference type="PANTHER" id="PTHR13572">
    <property type="entry name" value="ENDO-ALPHA-1,2-MANNOSIDASE"/>
    <property type="match status" value="1"/>
</dbReference>
<comment type="caution">
    <text evidence="11">The sequence shown here is derived from an EMBL/GenBank/DDBJ whole genome shotgun (WGS) entry which is preliminary data.</text>
</comment>
<protein>
    <submittedName>
        <fullName evidence="11">OmpL47-type beta-barrel domain-containing protein</fullName>
    </submittedName>
</protein>
<evidence type="ECO:0000256" key="5">
    <source>
        <dbReference type="ARBA" id="ARBA00022989"/>
    </source>
</evidence>
<dbReference type="Gene3D" id="3.30.1920.20">
    <property type="match status" value="3"/>
</dbReference>
<dbReference type="NCBIfam" id="NF047446">
    <property type="entry name" value="barrel_OmpL47"/>
    <property type="match status" value="3"/>
</dbReference>
<dbReference type="InterPro" id="IPR044016">
    <property type="entry name" value="Big_13"/>
</dbReference>
<evidence type="ECO:0000313" key="11">
    <source>
        <dbReference type="EMBL" id="MFC3959035.1"/>
    </source>
</evidence>
<keyword evidence="7 9" id="KW-0472">Membrane</keyword>
<evidence type="ECO:0000256" key="4">
    <source>
        <dbReference type="ARBA" id="ARBA00022968"/>
    </source>
</evidence>